<dbReference type="InterPro" id="IPR001509">
    <property type="entry name" value="Epimerase_deHydtase"/>
</dbReference>
<evidence type="ECO:0000259" key="1">
    <source>
        <dbReference type="Pfam" id="PF01370"/>
    </source>
</evidence>
<reference evidence="2 3" key="1">
    <citation type="journal article" date="2015" name="Nature">
        <title>rRNA introns, odd ribosomes, and small enigmatic genomes across a large radiation of phyla.</title>
        <authorList>
            <person name="Brown C.T."/>
            <person name="Hug L.A."/>
            <person name="Thomas B.C."/>
            <person name="Sharon I."/>
            <person name="Castelle C.J."/>
            <person name="Singh A."/>
            <person name="Wilkins M.J."/>
            <person name="Williams K.H."/>
            <person name="Banfield J.F."/>
        </authorList>
    </citation>
    <scope>NUCLEOTIDE SEQUENCE [LARGE SCALE GENOMIC DNA]</scope>
</reference>
<dbReference type="PANTHER" id="PTHR43245">
    <property type="entry name" value="BIFUNCTIONAL POLYMYXIN RESISTANCE PROTEIN ARNA"/>
    <property type="match status" value="1"/>
</dbReference>
<dbReference type="PATRIC" id="fig|1618732.3.peg.512"/>
<dbReference type="Proteomes" id="UP000034107">
    <property type="component" value="Unassembled WGS sequence"/>
</dbReference>
<evidence type="ECO:0000313" key="2">
    <source>
        <dbReference type="EMBL" id="KKU21837.1"/>
    </source>
</evidence>
<gene>
    <name evidence="2" type="ORF">UX31_C0011G0029</name>
</gene>
<accession>A0A0G1NNB1</accession>
<evidence type="ECO:0000313" key="3">
    <source>
        <dbReference type="Proteomes" id="UP000034107"/>
    </source>
</evidence>
<comment type="caution">
    <text evidence="2">The sequence shown here is derived from an EMBL/GenBank/DDBJ whole genome shotgun (WGS) entry which is preliminary data.</text>
</comment>
<name>A0A0G1NNB1_9BACT</name>
<feature type="domain" description="NAD-dependent epimerase/dehydratase" evidence="1">
    <location>
        <begin position="7"/>
        <end position="234"/>
    </location>
</feature>
<dbReference type="InterPro" id="IPR036291">
    <property type="entry name" value="NAD(P)-bd_dom_sf"/>
</dbReference>
<dbReference type="Gene3D" id="3.40.50.720">
    <property type="entry name" value="NAD(P)-binding Rossmann-like Domain"/>
    <property type="match status" value="1"/>
</dbReference>
<dbReference type="Pfam" id="PF01370">
    <property type="entry name" value="Epimerase"/>
    <property type="match status" value="1"/>
</dbReference>
<dbReference type="AlphaFoldDB" id="A0A0G1NNB1"/>
<protein>
    <recommendedName>
        <fullName evidence="1">NAD-dependent epimerase/dehydratase domain-containing protein</fullName>
    </recommendedName>
</protein>
<dbReference type="EMBL" id="LCLS01000011">
    <property type="protein sequence ID" value="KKU21837.1"/>
    <property type="molecule type" value="Genomic_DNA"/>
</dbReference>
<dbReference type="CDD" id="cd08946">
    <property type="entry name" value="SDR_e"/>
    <property type="match status" value="1"/>
</dbReference>
<organism evidence="2 3">
    <name type="scientific">Candidatus Nomurabacteria bacterium GW2011_GWA1_46_11</name>
    <dbReference type="NCBI Taxonomy" id="1618732"/>
    <lineage>
        <taxon>Bacteria</taxon>
        <taxon>Candidatus Nomuraibacteriota</taxon>
    </lineage>
</organism>
<dbReference type="InterPro" id="IPR050177">
    <property type="entry name" value="Lipid_A_modif_metabolic_enz"/>
</dbReference>
<proteinExistence type="predicted"/>
<sequence length="317" mass="35054">MKKQKKVLITGGAGYVGTSLIPQLLEEGYDVTIFDRLLWGGDVLIPFTVSKNFKFIRGDVRDKAALGKAVKNADVIIHLAAIVGFPACDMNPKLADETNVGGAKNLAAVVSKSQHVIYASSGSNYGRVLDEICTEETPLRPISRYSRNKTAAELVLMDKTTCTALRPGTAFGVSPRLRLDLLPHQLTMSALKDKKMVLYEADAIRPFIHVRDFGRAMIHAVETPKMKNQVYNLGADSLNYTKKQIAETIAKETGAKIEESNAWEDPDKRTYDVSYKKLASTGFRPTITMREGILEIIRVLPVTHFPQPYSDAIEIPN</sequence>
<dbReference type="PANTHER" id="PTHR43245:SF23">
    <property type="entry name" value="NAD(P)-BINDING DOMAIN-CONTAINING PROTEIN"/>
    <property type="match status" value="1"/>
</dbReference>
<dbReference type="SUPFAM" id="SSF51735">
    <property type="entry name" value="NAD(P)-binding Rossmann-fold domains"/>
    <property type="match status" value="1"/>
</dbReference>